<evidence type="ECO:0000313" key="2">
    <source>
        <dbReference type="Proteomes" id="UP000560658"/>
    </source>
</evidence>
<name>A0A840D5B9_9BACE</name>
<dbReference type="RefSeq" id="WP_148298298.1">
    <property type="nucleotide sequence ID" value="NZ_JACIER010000005.1"/>
</dbReference>
<sequence length="74" mass="8742">MKIKTEFDINRARPKESTVNITIEGLPVVELDYLKDIPETIKKDFTEKILMICHPTKKDAIREYLNEMFNQRTS</sequence>
<comment type="caution">
    <text evidence="1">The sequence shown here is derived from an EMBL/GenBank/DDBJ whole genome shotgun (WGS) entry which is preliminary data.</text>
</comment>
<proteinExistence type="predicted"/>
<reference evidence="1" key="1">
    <citation type="submission" date="2020-08" db="EMBL/GenBank/DDBJ databases">
        <title>Genomic Encyclopedia of Type Strains, Phase IV (KMG-IV): sequencing the most valuable type-strain genomes for metagenomic binning, comparative biology and taxonomic classification.</title>
        <authorList>
            <person name="Goeker M."/>
        </authorList>
    </citation>
    <scope>NUCLEOTIDE SEQUENCE [LARGE SCALE GENOMIC DNA]</scope>
    <source>
        <strain evidence="1">DSM 105720</strain>
    </source>
</reference>
<organism evidence="1 2">
    <name type="scientific">Bacteroides reticulotermitis</name>
    <dbReference type="NCBI Taxonomy" id="1133319"/>
    <lineage>
        <taxon>Bacteria</taxon>
        <taxon>Pseudomonadati</taxon>
        <taxon>Bacteroidota</taxon>
        <taxon>Bacteroidia</taxon>
        <taxon>Bacteroidales</taxon>
        <taxon>Bacteroidaceae</taxon>
        <taxon>Bacteroides</taxon>
    </lineage>
</organism>
<dbReference type="AlphaFoldDB" id="A0A840D5B9"/>
<gene>
    <name evidence="1" type="ORF">GGR06_001661</name>
</gene>
<keyword evidence="2" id="KW-1185">Reference proteome</keyword>
<accession>A0A840D5B9</accession>
<dbReference type="EMBL" id="JACIER010000005">
    <property type="protein sequence ID" value="MBB4043875.1"/>
    <property type="molecule type" value="Genomic_DNA"/>
</dbReference>
<evidence type="ECO:0000313" key="1">
    <source>
        <dbReference type="EMBL" id="MBB4043875.1"/>
    </source>
</evidence>
<dbReference type="Proteomes" id="UP000560658">
    <property type="component" value="Unassembled WGS sequence"/>
</dbReference>
<protein>
    <submittedName>
        <fullName evidence="1">Uncharacterized protein</fullName>
    </submittedName>
</protein>